<dbReference type="SMART" id="SM00256">
    <property type="entry name" value="FBOX"/>
    <property type="match status" value="1"/>
</dbReference>
<evidence type="ECO:0000259" key="1">
    <source>
        <dbReference type="SMART" id="SM00256"/>
    </source>
</evidence>
<dbReference type="Pfam" id="PF00646">
    <property type="entry name" value="F-box"/>
    <property type="match status" value="1"/>
</dbReference>
<dbReference type="InterPro" id="IPR055290">
    <property type="entry name" value="At3g26010-like"/>
</dbReference>
<proteinExistence type="predicted"/>
<dbReference type="EMBL" id="CAJGYO010000003">
    <property type="protein sequence ID" value="CAD6220920.1"/>
    <property type="molecule type" value="Genomic_DNA"/>
</dbReference>
<feature type="domain" description="F-box" evidence="1">
    <location>
        <begin position="15"/>
        <end position="55"/>
    </location>
</feature>
<comment type="caution">
    <text evidence="2">The sequence shown here is derived from an EMBL/GenBank/DDBJ whole genome shotgun (WGS) entry which is preliminary data.</text>
</comment>
<name>A0A811NGR5_9POAL</name>
<dbReference type="SUPFAM" id="SSF81383">
    <property type="entry name" value="F-box domain"/>
    <property type="match status" value="1"/>
</dbReference>
<evidence type="ECO:0000313" key="3">
    <source>
        <dbReference type="Proteomes" id="UP000604825"/>
    </source>
</evidence>
<dbReference type="InterPro" id="IPR001810">
    <property type="entry name" value="F-box_dom"/>
</dbReference>
<dbReference type="OrthoDB" id="738899at2759"/>
<sequence>MEGCSKTSADAVPVLSDDPLVEILSRVPAKSVCRFKCVSKAWRDLIVDPDNLISVPLDIYPSFSFLAEMTGVEAFILDSYNGLILFGHRQEPFDPLYYTVCNPTTKQWSAVAAYGSGEPDYDTQEWVLKNTVDFNSLDVFGEIRDLSEFKAVDIHQDCNVVFFLQESCKLTAYGMDHKEVSVIATFEDHKDPCDFACYVPYFSESPDLTNKY</sequence>
<keyword evidence="3" id="KW-1185">Reference proteome</keyword>
<evidence type="ECO:0000313" key="2">
    <source>
        <dbReference type="EMBL" id="CAD6220920.1"/>
    </source>
</evidence>
<dbReference type="PANTHER" id="PTHR35546">
    <property type="entry name" value="F-BOX PROTEIN INTERACTION DOMAIN PROTEIN-RELATED"/>
    <property type="match status" value="1"/>
</dbReference>
<reference evidence="2" key="1">
    <citation type="submission" date="2020-10" db="EMBL/GenBank/DDBJ databases">
        <authorList>
            <person name="Han B."/>
            <person name="Lu T."/>
            <person name="Zhao Q."/>
            <person name="Huang X."/>
            <person name="Zhao Y."/>
        </authorList>
    </citation>
    <scope>NUCLEOTIDE SEQUENCE</scope>
</reference>
<dbReference type="PANTHER" id="PTHR35546:SF24">
    <property type="entry name" value="F-BOX DOMAIN-CONTAINING PROTEIN"/>
    <property type="match status" value="1"/>
</dbReference>
<organism evidence="2 3">
    <name type="scientific">Miscanthus lutarioriparius</name>
    <dbReference type="NCBI Taxonomy" id="422564"/>
    <lineage>
        <taxon>Eukaryota</taxon>
        <taxon>Viridiplantae</taxon>
        <taxon>Streptophyta</taxon>
        <taxon>Embryophyta</taxon>
        <taxon>Tracheophyta</taxon>
        <taxon>Spermatophyta</taxon>
        <taxon>Magnoliopsida</taxon>
        <taxon>Liliopsida</taxon>
        <taxon>Poales</taxon>
        <taxon>Poaceae</taxon>
        <taxon>PACMAD clade</taxon>
        <taxon>Panicoideae</taxon>
        <taxon>Andropogonodae</taxon>
        <taxon>Andropogoneae</taxon>
        <taxon>Saccharinae</taxon>
        <taxon>Miscanthus</taxon>
    </lineage>
</organism>
<protein>
    <recommendedName>
        <fullName evidence="1">F-box domain-containing protein</fullName>
    </recommendedName>
</protein>
<dbReference type="InterPro" id="IPR036047">
    <property type="entry name" value="F-box-like_dom_sf"/>
</dbReference>
<dbReference type="CDD" id="cd22157">
    <property type="entry name" value="F-box_AtFBW1-like"/>
    <property type="match status" value="1"/>
</dbReference>
<gene>
    <name evidence="2" type="ORF">NCGR_LOCUS14334</name>
</gene>
<dbReference type="AlphaFoldDB" id="A0A811NGR5"/>
<dbReference type="Gene3D" id="1.20.1280.50">
    <property type="match status" value="1"/>
</dbReference>
<accession>A0A811NGR5</accession>
<dbReference type="Proteomes" id="UP000604825">
    <property type="component" value="Unassembled WGS sequence"/>
</dbReference>